<dbReference type="Proteomes" id="UP000013041">
    <property type="component" value="Unassembled WGS sequence"/>
</dbReference>
<dbReference type="AlphaFoldDB" id="R0B9B4"/>
<protein>
    <recommendedName>
        <fullName evidence="3">Reverse transcriptase domain-containing protein</fullName>
    </recommendedName>
</protein>
<comment type="caution">
    <text evidence="1">The sequence shown here is derived from an EMBL/GenBank/DDBJ whole genome shotgun (WGS) entry which is preliminary data.</text>
</comment>
<dbReference type="EMBL" id="AGYG01000001">
    <property type="protein sequence ID" value="ENZ45273.1"/>
    <property type="molecule type" value="Genomic_DNA"/>
</dbReference>
<dbReference type="HOGENOM" id="CLU_013584_12_1_9"/>
<proteinExistence type="predicted"/>
<organism evidence="1 2">
    <name type="scientific">Enterocloster bolteae 90B8</name>
    <dbReference type="NCBI Taxonomy" id="997897"/>
    <lineage>
        <taxon>Bacteria</taxon>
        <taxon>Bacillati</taxon>
        <taxon>Bacillota</taxon>
        <taxon>Clostridia</taxon>
        <taxon>Lachnospirales</taxon>
        <taxon>Lachnospiraceae</taxon>
        <taxon>Enterocloster</taxon>
    </lineage>
</organism>
<sequence length="106" mass="12038">MSELLEKILSKDNMNAAYKRVCANKGAGGVDDVTVEEPGAYVKENWESIREQIRRRKYTPQPVRRVEIPKPDGGERKLGIPTVSSYCTPPNDVLECCLQFSRRQLI</sequence>
<name>R0B9B4_9FIRM</name>
<accession>R0B9B4</accession>
<evidence type="ECO:0008006" key="3">
    <source>
        <dbReference type="Google" id="ProtNLM"/>
    </source>
</evidence>
<dbReference type="PATRIC" id="fig|997897.5.peg.113"/>
<reference evidence="1 2" key="1">
    <citation type="submission" date="2013-01" db="EMBL/GenBank/DDBJ databases">
        <title>The Genome Sequence of Clostridium bolteae 90B8.</title>
        <authorList>
            <consortium name="The Broad Institute Genome Sequencing Platform"/>
            <person name="Earl A."/>
            <person name="Ward D."/>
            <person name="Feldgarden M."/>
            <person name="Gevers D."/>
            <person name="Courvalin P."/>
            <person name="Lambert T."/>
            <person name="Walker B."/>
            <person name="Young S.K."/>
            <person name="Zeng Q."/>
            <person name="Gargeya S."/>
            <person name="Fitzgerald M."/>
            <person name="Haas B."/>
            <person name="Abouelleil A."/>
            <person name="Alvarado L."/>
            <person name="Arachchi H.M."/>
            <person name="Berlin A.M."/>
            <person name="Chapman S.B."/>
            <person name="Dewar J."/>
            <person name="Goldberg J."/>
            <person name="Griggs A."/>
            <person name="Gujja S."/>
            <person name="Hansen M."/>
            <person name="Howarth C."/>
            <person name="Imamovic A."/>
            <person name="Larimer J."/>
            <person name="McCowan C."/>
            <person name="Murphy C."/>
            <person name="Neiman D."/>
            <person name="Pearson M."/>
            <person name="Priest M."/>
            <person name="Roberts A."/>
            <person name="Saif S."/>
            <person name="Shea T."/>
            <person name="Sisk P."/>
            <person name="Sykes S."/>
            <person name="Wortman J."/>
            <person name="Nusbaum C."/>
            <person name="Birren B."/>
        </authorList>
    </citation>
    <scope>NUCLEOTIDE SEQUENCE [LARGE SCALE GENOMIC DNA]</scope>
    <source>
        <strain evidence="1 2">90B8</strain>
    </source>
</reference>
<evidence type="ECO:0000313" key="1">
    <source>
        <dbReference type="EMBL" id="ENZ45273.1"/>
    </source>
</evidence>
<gene>
    <name evidence="1" type="ORF">HMPREF1097_00107</name>
</gene>
<evidence type="ECO:0000313" key="2">
    <source>
        <dbReference type="Proteomes" id="UP000013041"/>
    </source>
</evidence>